<name>A0AA86VGI0_9FABA</name>
<comment type="catalytic activity">
    <reaction evidence="13">
        <text>L-seryl-[protein] + ATP = O-phospho-L-seryl-[protein] + ADP + H(+)</text>
        <dbReference type="Rhea" id="RHEA:17989"/>
        <dbReference type="Rhea" id="RHEA-COMP:9863"/>
        <dbReference type="Rhea" id="RHEA-COMP:11604"/>
        <dbReference type="ChEBI" id="CHEBI:15378"/>
        <dbReference type="ChEBI" id="CHEBI:29999"/>
        <dbReference type="ChEBI" id="CHEBI:30616"/>
        <dbReference type="ChEBI" id="CHEBI:83421"/>
        <dbReference type="ChEBI" id="CHEBI:456216"/>
        <dbReference type="EC" id="2.7.11.1"/>
    </reaction>
</comment>
<dbReference type="InterPro" id="IPR008271">
    <property type="entry name" value="Ser/Thr_kinase_AS"/>
</dbReference>
<dbReference type="PANTHER" id="PTHR47982">
    <property type="entry name" value="PROLINE-RICH RECEPTOR-LIKE PROTEIN KINASE PERK4"/>
    <property type="match status" value="1"/>
</dbReference>
<evidence type="ECO:0000313" key="15">
    <source>
        <dbReference type="EMBL" id="CAJ1941944.1"/>
    </source>
</evidence>
<dbReference type="EMBL" id="OY731400">
    <property type="protein sequence ID" value="CAJ1941944.1"/>
    <property type="molecule type" value="Genomic_DNA"/>
</dbReference>
<dbReference type="Gene3D" id="1.10.510.10">
    <property type="entry name" value="Transferase(Phosphotransferase) domain 1"/>
    <property type="match status" value="1"/>
</dbReference>
<evidence type="ECO:0000256" key="3">
    <source>
        <dbReference type="ARBA" id="ARBA00022475"/>
    </source>
</evidence>
<keyword evidence="5" id="KW-0808">Transferase</keyword>
<keyword evidence="10" id="KW-1133">Transmembrane helix</keyword>
<dbReference type="SUPFAM" id="SSF56112">
    <property type="entry name" value="Protein kinase-like (PK-like)"/>
    <property type="match status" value="1"/>
</dbReference>
<organism evidence="15 16">
    <name type="scientific">Sphenostylis stenocarpa</name>
    <dbReference type="NCBI Taxonomy" id="92480"/>
    <lineage>
        <taxon>Eukaryota</taxon>
        <taxon>Viridiplantae</taxon>
        <taxon>Streptophyta</taxon>
        <taxon>Embryophyta</taxon>
        <taxon>Tracheophyta</taxon>
        <taxon>Spermatophyta</taxon>
        <taxon>Magnoliopsida</taxon>
        <taxon>eudicotyledons</taxon>
        <taxon>Gunneridae</taxon>
        <taxon>Pentapetalae</taxon>
        <taxon>rosids</taxon>
        <taxon>fabids</taxon>
        <taxon>Fabales</taxon>
        <taxon>Fabaceae</taxon>
        <taxon>Papilionoideae</taxon>
        <taxon>50 kb inversion clade</taxon>
        <taxon>NPAAA clade</taxon>
        <taxon>indigoferoid/millettioid clade</taxon>
        <taxon>Phaseoleae</taxon>
        <taxon>Sphenostylis</taxon>
    </lineage>
</organism>
<evidence type="ECO:0000313" key="16">
    <source>
        <dbReference type="Proteomes" id="UP001189624"/>
    </source>
</evidence>
<protein>
    <recommendedName>
        <fullName evidence="2">non-specific serine/threonine protein kinase</fullName>
        <ecNumber evidence="2">2.7.11.1</ecNumber>
    </recommendedName>
</protein>
<evidence type="ECO:0000256" key="8">
    <source>
        <dbReference type="ARBA" id="ARBA00022777"/>
    </source>
</evidence>
<dbReference type="EC" id="2.7.11.1" evidence="2"/>
<evidence type="ECO:0000256" key="12">
    <source>
        <dbReference type="ARBA" id="ARBA00047899"/>
    </source>
</evidence>
<keyword evidence="8" id="KW-0418">Kinase</keyword>
<evidence type="ECO:0000256" key="13">
    <source>
        <dbReference type="ARBA" id="ARBA00048679"/>
    </source>
</evidence>
<evidence type="ECO:0000256" key="4">
    <source>
        <dbReference type="ARBA" id="ARBA00022527"/>
    </source>
</evidence>
<keyword evidence="3" id="KW-1003">Cell membrane</keyword>
<keyword evidence="7" id="KW-0547">Nucleotide-binding</keyword>
<dbReference type="Gramene" id="rna-AYBTSS11_LOCUS10567">
    <property type="protein sequence ID" value="CAJ1941944.1"/>
    <property type="gene ID" value="gene-AYBTSS11_LOCUS10567"/>
</dbReference>
<sequence length="363" mass="40706">MPVLDWTNRVKIAAGAARGIAYLHEDCNPRIIHRDIKSANILLDYNFEARVSDFGLAKLAVDANSHVTTRIVGTFGYVAPEYVSSGKLTEKSDVYSFGVMLLELITGRKPVDVSQPVGEESLVEWARPLLSEALDSEEFESLTDPNLGKNYVESEMICMVEVAAACVRYSSARRPRMGQVVRAFDGLATCDLSNGMRCLLLQILVLVLLKLPWKVIRKTREYAKKKLRQRKGNDDRGKKKKKKKIELGSYEDVLVRIHEQSFRVQGEMALRDGEGLSFSGCMDEVEKVMEEFYEKGEFGFGNFWGREGACGCGVPPTIINEHHIDANFVRYQILDLVGSLNYAETCNINGSDAALKDSFRRIS</sequence>
<keyword evidence="16" id="KW-1185">Reference proteome</keyword>
<keyword evidence="4" id="KW-0723">Serine/threonine-protein kinase</keyword>
<dbReference type="InterPro" id="IPR000719">
    <property type="entry name" value="Prot_kinase_dom"/>
</dbReference>
<dbReference type="PROSITE" id="PS50011">
    <property type="entry name" value="PROTEIN_KINASE_DOM"/>
    <property type="match status" value="1"/>
</dbReference>
<dbReference type="InterPro" id="IPR047117">
    <property type="entry name" value="PERK1-13-like"/>
</dbReference>
<evidence type="ECO:0000256" key="10">
    <source>
        <dbReference type="ARBA" id="ARBA00022989"/>
    </source>
</evidence>
<keyword evidence="11" id="KW-0472">Membrane</keyword>
<evidence type="ECO:0000256" key="7">
    <source>
        <dbReference type="ARBA" id="ARBA00022741"/>
    </source>
</evidence>
<dbReference type="FunFam" id="1.10.510.10:FF:000173">
    <property type="entry name" value="proline-rich receptor-like protein kinase PERK8"/>
    <property type="match status" value="1"/>
</dbReference>
<gene>
    <name evidence="15" type="ORF">AYBTSS11_LOCUS10567</name>
</gene>
<evidence type="ECO:0000256" key="11">
    <source>
        <dbReference type="ARBA" id="ARBA00023136"/>
    </source>
</evidence>
<keyword evidence="9" id="KW-0067">ATP-binding</keyword>
<accession>A0AA86VGI0</accession>
<dbReference type="Pfam" id="PF00069">
    <property type="entry name" value="Pkinase"/>
    <property type="match status" value="1"/>
</dbReference>
<evidence type="ECO:0000256" key="5">
    <source>
        <dbReference type="ARBA" id="ARBA00022679"/>
    </source>
</evidence>
<evidence type="ECO:0000256" key="9">
    <source>
        <dbReference type="ARBA" id="ARBA00022840"/>
    </source>
</evidence>
<comment type="subcellular location">
    <subcellularLocation>
        <location evidence="1">Cell membrane</location>
        <topology evidence="1">Single-pass membrane protein</topology>
    </subcellularLocation>
</comment>
<dbReference type="AlphaFoldDB" id="A0AA86VGI0"/>
<dbReference type="SMART" id="SM00220">
    <property type="entry name" value="S_TKc"/>
    <property type="match status" value="1"/>
</dbReference>
<feature type="domain" description="Protein kinase" evidence="14">
    <location>
        <begin position="1"/>
        <end position="187"/>
    </location>
</feature>
<comment type="catalytic activity">
    <reaction evidence="12">
        <text>L-threonyl-[protein] + ATP = O-phospho-L-threonyl-[protein] + ADP + H(+)</text>
        <dbReference type="Rhea" id="RHEA:46608"/>
        <dbReference type="Rhea" id="RHEA-COMP:11060"/>
        <dbReference type="Rhea" id="RHEA-COMP:11605"/>
        <dbReference type="ChEBI" id="CHEBI:15378"/>
        <dbReference type="ChEBI" id="CHEBI:30013"/>
        <dbReference type="ChEBI" id="CHEBI:30616"/>
        <dbReference type="ChEBI" id="CHEBI:61977"/>
        <dbReference type="ChEBI" id="CHEBI:456216"/>
        <dbReference type="EC" id="2.7.11.1"/>
    </reaction>
</comment>
<dbReference type="InterPro" id="IPR011009">
    <property type="entry name" value="Kinase-like_dom_sf"/>
</dbReference>
<dbReference type="Proteomes" id="UP001189624">
    <property type="component" value="Chromosome 3"/>
</dbReference>
<dbReference type="GO" id="GO:0005524">
    <property type="term" value="F:ATP binding"/>
    <property type="evidence" value="ECO:0007669"/>
    <property type="project" value="UniProtKB-KW"/>
</dbReference>
<evidence type="ECO:0000256" key="1">
    <source>
        <dbReference type="ARBA" id="ARBA00004162"/>
    </source>
</evidence>
<dbReference type="GO" id="GO:0005886">
    <property type="term" value="C:plasma membrane"/>
    <property type="evidence" value="ECO:0007669"/>
    <property type="project" value="UniProtKB-SubCell"/>
</dbReference>
<reference evidence="15" key="1">
    <citation type="submission" date="2023-10" db="EMBL/GenBank/DDBJ databases">
        <authorList>
            <person name="Domelevo Entfellner J.-B."/>
        </authorList>
    </citation>
    <scope>NUCLEOTIDE SEQUENCE</scope>
</reference>
<keyword evidence="6" id="KW-0812">Transmembrane</keyword>
<proteinExistence type="predicted"/>
<dbReference type="PANTHER" id="PTHR47982:SF45">
    <property type="entry name" value="NON-SPECIFIC SERINE_THREONINE PROTEIN KINASE"/>
    <property type="match status" value="1"/>
</dbReference>
<dbReference type="GO" id="GO:0004674">
    <property type="term" value="F:protein serine/threonine kinase activity"/>
    <property type="evidence" value="ECO:0007669"/>
    <property type="project" value="UniProtKB-KW"/>
</dbReference>
<evidence type="ECO:0000259" key="14">
    <source>
        <dbReference type="PROSITE" id="PS50011"/>
    </source>
</evidence>
<dbReference type="PROSITE" id="PS00108">
    <property type="entry name" value="PROTEIN_KINASE_ST"/>
    <property type="match status" value="1"/>
</dbReference>
<evidence type="ECO:0000256" key="6">
    <source>
        <dbReference type="ARBA" id="ARBA00022692"/>
    </source>
</evidence>
<evidence type="ECO:0000256" key="2">
    <source>
        <dbReference type="ARBA" id="ARBA00012513"/>
    </source>
</evidence>